<reference evidence="12 13" key="2">
    <citation type="journal article" date="2010" name="J. Bacteriol.">
        <title>Complete genome sequence of Beijerinckia indica subsp. indica.</title>
        <authorList>
            <person name="Tamas I."/>
            <person name="Dedysh S.N."/>
            <person name="Liesack W."/>
            <person name="Stott M.B."/>
            <person name="Alam M."/>
            <person name="Murrell J.C."/>
            <person name="Dunfield P.F."/>
        </authorList>
    </citation>
    <scope>NUCLEOTIDE SEQUENCE [LARGE SCALE GENOMIC DNA]</scope>
    <source>
        <strain evidence="13">ATCC 9039 / DSM 1715 / NCIMB 8712</strain>
    </source>
</reference>
<dbReference type="GO" id="GO:0016887">
    <property type="term" value="F:ATP hydrolysis activity"/>
    <property type="evidence" value="ECO:0007669"/>
    <property type="project" value="InterPro"/>
</dbReference>
<comment type="subcellular location">
    <subcellularLocation>
        <location evidence="9">Cell membrane</location>
    </subcellularLocation>
    <subcellularLocation>
        <location evidence="1">Membrane</location>
    </subcellularLocation>
</comment>
<dbReference type="eggNOG" id="COG2217">
    <property type="taxonomic scope" value="Bacteria"/>
</dbReference>
<dbReference type="SUPFAM" id="SSF56784">
    <property type="entry name" value="HAD-like"/>
    <property type="match status" value="1"/>
</dbReference>
<dbReference type="InterPro" id="IPR051014">
    <property type="entry name" value="Cation_Transport_ATPase_IB"/>
</dbReference>
<dbReference type="InterPro" id="IPR018303">
    <property type="entry name" value="ATPase_P-typ_P_site"/>
</dbReference>
<feature type="domain" description="P-type ATPase A" evidence="11">
    <location>
        <begin position="356"/>
        <end position="453"/>
    </location>
</feature>
<evidence type="ECO:0000256" key="3">
    <source>
        <dbReference type="ARBA" id="ARBA00022692"/>
    </source>
</evidence>
<dbReference type="NCBIfam" id="TIGR01525">
    <property type="entry name" value="ATPase-IB_hvy"/>
    <property type="match status" value="1"/>
</dbReference>
<dbReference type="Pfam" id="PF00702">
    <property type="entry name" value="Hydrolase"/>
    <property type="match status" value="1"/>
</dbReference>
<evidence type="ECO:0000256" key="9">
    <source>
        <dbReference type="RuleBase" id="RU362081"/>
    </source>
</evidence>
<dbReference type="Gene3D" id="3.40.1110.10">
    <property type="entry name" value="Calcium-transporting ATPase, cytoplasmic domain N"/>
    <property type="match status" value="1"/>
</dbReference>
<evidence type="ECO:0000256" key="10">
    <source>
        <dbReference type="SAM" id="MobiDB-lite"/>
    </source>
</evidence>
<dbReference type="InterPro" id="IPR008250">
    <property type="entry name" value="ATPase_P-typ_transduc_dom_A_sf"/>
</dbReference>
<comment type="caution">
    <text evidence="9">Lacks conserved residue(s) required for the propagation of feature annotation.</text>
</comment>
<keyword evidence="9" id="KW-0067">ATP-binding</keyword>
<dbReference type="InterPro" id="IPR059000">
    <property type="entry name" value="ATPase_P-type_domA"/>
</dbReference>
<dbReference type="STRING" id="395963.Bind_2820"/>
<accession>B2IK17</accession>
<proteinExistence type="inferred from homology"/>
<dbReference type="SFLD" id="SFLDF00027">
    <property type="entry name" value="p-type_atpase"/>
    <property type="match status" value="1"/>
</dbReference>
<feature type="compositionally biased region" description="Basic and acidic residues" evidence="10">
    <location>
        <begin position="9"/>
        <end position="20"/>
    </location>
</feature>
<keyword evidence="5 9" id="KW-1133">Transmembrane helix</keyword>
<dbReference type="PANTHER" id="PTHR48085">
    <property type="entry name" value="CADMIUM/ZINC-TRANSPORTING ATPASE HMA2-RELATED"/>
    <property type="match status" value="1"/>
</dbReference>
<evidence type="ECO:0000256" key="5">
    <source>
        <dbReference type="ARBA" id="ARBA00022989"/>
    </source>
</evidence>
<dbReference type="KEGG" id="bid:Bind_2820"/>
<evidence type="ECO:0000256" key="8">
    <source>
        <dbReference type="ARBA" id="ARBA00047308"/>
    </source>
</evidence>
<dbReference type="HOGENOM" id="CLU_001771_6_3_5"/>
<dbReference type="GO" id="GO:0005524">
    <property type="term" value="F:ATP binding"/>
    <property type="evidence" value="ECO:0007669"/>
    <property type="project" value="UniProtKB-UniRule"/>
</dbReference>
<dbReference type="SFLD" id="SFLDS00003">
    <property type="entry name" value="Haloacid_Dehalogenase"/>
    <property type="match status" value="1"/>
</dbReference>
<keyword evidence="9" id="KW-0479">Metal-binding</keyword>
<feature type="transmembrane region" description="Helical" evidence="9">
    <location>
        <begin position="804"/>
        <end position="825"/>
    </location>
</feature>
<dbReference type="Gene3D" id="3.40.50.1000">
    <property type="entry name" value="HAD superfamily/HAD-like"/>
    <property type="match status" value="1"/>
</dbReference>
<dbReference type="Proteomes" id="UP000001695">
    <property type="component" value="Chromosome"/>
</dbReference>
<dbReference type="InterPro" id="IPR023214">
    <property type="entry name" value="HAD_sf"/>
</dbReference>
<dbReference type="OrthoDB" id="9813266at2"/>
<evidence type="ECO:0000256" key="4">
    <source>
        <dbReference type="ARBA" id="ARBA00022967"/>
    </source>
</evidence>
<dbReference type="SFLD" id="SFLDG00002">
    <property type="entry name" value="C1.7:_P-type_atpase_like"/>
    <property type="match status" value="1"/>
</dbReference>
<dbReference type="InterPro" id="IPR023299">
    <property type="entry name" value="ATPase_P-typ_cyto_dom_N"/>
</dbReference>
<feature type="region of interest" description="Disordered" evidence="10">
    <location>
        <begin position="1"/>
        <end position="42"/>
    </location>
</feature>
<dbReference type="AlphaFoldDB" id="B2IK17"/>
<dbReference type="Pfam" id="PF19991">
    <property type="entry name" value="HMA_2"/>
    <property type="match status" value="1"/>
</dbReference>
<dbReference type="PROSITE" id="PS00154">
    <property type="entry name" value="ATPASE_E1_E2"/>
    <property type="match status" value="1"/>
</dbReference>
<evidence type="ECO:0000256" key="7">
    <source>
        <dbReference type="ARBA" id="ARBA00039097"/>
    </source>
</evidence>
<dbReference type="GO" id="GO:0046872">
    <property type="term" value="F:metal ion binding"/>
    <property type="evidence" value="ECO:0007669"/>
    <property type="project" value="UniProtKB-KW"/>
</dbReference>
<feature type="transmembrane region" description="Helical" evidence="9">
    <location>
        <begin position="268"/>
        <end position="289"/>
    </location>
</feature>
<evidence type="ECO:0000313" key="12">
    <source>
        <dbReference type="EMBL" id="ACB96389.1"/>
    </source>
</evidence>
<dbReference type="GO" id="GO:0016463">
    <property type="term" value="F:P-type zinc transporter activity"/>
    <property type="evidence" value="ECO:0007669"/>
    <property type="project" value="UniProtKB-EC"/>
</dbReference>
<comment type="catalytic activity">
    <reaction evidence="8">
        <text>Zn(2+)(in) + ATP + H2O = Zn(2+)(out) + ADP + phosphate + H(+)</text>
        <dbReference type="Rhea" id="RHEA:20621"/>
        <dbReference type="ChEBI" id="CHEBI:15377"/>
        <dbReference type="ChEBI" id="CHEBI:15378"/>
        <dbReference type="ChEBI" id="CHEBI:29105"/>
        <dbReference type="ChEBI" id="CHEBI:30616"/>
        <dbReference type="ChEBI" id="CHEBI:43474"/>
        <dbReference type="ChEBI" id="CHEBI:456216"/>
        <dbReference type="EC" id="7.2.2.12"/>
    </reaction>
</comment>
<dbReference type="EC" id="7.2.2.12" evidence="7"/>
<reference evidence="13" key="1">
    <citation type="submission" date="2008-03" db="EMBL/GenBank/DDBJ databases">
        <title>Complete sequence of chromosome of Beijerinckia indica subsp. indica ATCC 9039.</title>
        <authorList>
            <consortium name="US DOE Joint Genome Institute"/>
            <person name="Copeland A."/>
            <person name="Lucas S."/>
            <person name="Lapidus A."/>
            <person name="Glavina del Rio T."/>
            <person name="Dalin E."/>
            <person name="Tice H."/>
            <person name="Bruce D."/>
            <person name="Goodwin L."/>
            <person name="Pitluck S."/>
            <person name="LaButti K."/>
            <person name="Schmutz J."/>
            <person name="Larimer F."/>
            <person name="Land M."/>
            <person name="Hauser L."/>
            <person name="Kyrpides N."/>
            <person name="Mikhailova N."/>
            <person name="Dunfield P.F."/>
            <person name="Dedysh S.N."/>
            <person name="Liesack W."/>
            <person name="Saw J.H."/>
            <person name="Alam M."/>
            <person name="Chen Y."/>
            <person name="Murrell J.C."/>
            <person name="Richardson P."/>
        </authorList>
    </citation>
    <scope>NUCLEOTIDE SEQUENCE [LARGE SCALE GENOMIC DNA]</scope>
    <source>
        <strain evidence="13">ATCC 9039 / DSM 1715 / NCIMB 8712</strain>
    </source>
</reference>
<dbReference type="Gene3D" id="2.70.150.10">
    <property type="entry name" value="Calcium-transporting ATPase, cytoplasmic transduction domain A"/>
    <property type="match status" value="1"/>
</dbReference>
<name>B2IK17_BEII9</name>
<dbReference type="SUPFAM" id="SSF81653">
    <property type="entry name" value="Calcium ATPase, transduction domain A"/>
    <property type="match status" value="1"/>
</dbReference>
<keyword evidence="4" id="KW-1278">Translocase</keyword>
<sequence>MSLAQTFPFERHSQRVKEASSSRMKISASTSPVARIHPSHGNESERLVETQRRGVQIRFPGPQRIQFLNDSLFADPRSSFARQFFQRVFLAPEVETVEIDASRRRAEISLHTDYDLTRPLVEKISRLLVEGQPVSEKAAMPALPENFDDSNEKIVRLHRYGQWLSSWQVKHEIDGRIRLHHPALRRRREACQAIERELMNTFGVDRYSTNELTANVLINYDPRHIQKHQLIVLLDEALHKAKDAPKSSIDLDLPVCMASLGLAVSARFFVPALAPISAAVFLYSVIPSFKNAYHVLFKEKRLGVDVLDAIVVLVCLGTNQVLAGTVLASTLAIARRLVEKTEDDSKKMLLNVFGKQPRFVWLLVDGLEVETPLEKLRLGDTIIVHTGESVPVDGEVVEGMAMIDQHALTGESAPAEKVTGNKVFASTTLIAGKIHVRVTSAGEETTSAKIARILNDTAGYKLQSQSQGEIMADKAVVPTLALGALSLATTGVNSATAIVNCDLGTGIRVAAPIGMLTSLTLCAEHGILVKDGRALEQMRDVDTFLFDKTGTLTRERPEVGRVFTFEGYSEAQILQWAAAAENKFSHPIAKAIIDKFQSLDLPMLEIDDSKYEVGYGIIVEVDGHKIRVGSARFMKHEGIPLPDVIDHEMESVHHEGNSMIMVSVDDALGGAIEMCASNRPEVEEVIKGLRARGAKHLAIISGDHEQPTKRLAEKLGMDRYFAEVLPQDKAKYVELLQKEGRKVCFIGDGVNDSIALKKANVSVSLRGASSIATDTAQVVFMEESLIKLLQLRDVSTELQRNINVSWALILVPNLICIGGAFFAGFGVMHSMVFNQIGGLLALGNGLMPLRKVAKIRAEKEKLAQFLITHTSA</sequence>
<keyword evidence="9" id="KW-0547">Nucleotide-binding</keyword>
<dbReference type="GO" id="GO:0005886">
    <property type="term" value="C:plasma membrane"/>
    <property type="evidence" value="ECO:0007669"/>
    <property type="project" value="UniProtKB-SubCell"/>
</dbReference>
<dbReference type="PROSITE" id="PS01229">
    <property type="entry name" value="COF_2"/>
    <property type="match status" value="1"/>
</dbReference>
<keyword evidence="3 9" id="KW-0812">Transmembrane</keyword>
<dbReference type="InterPro" id="IPR001757">
    <property type="entry name" value="P_typ_ATPase"/>
</dbReference>
<keyword evidence="13" id="KW-1185">Reference proteome</keyword>
<dbReference type="NCBIfam" id="TIGR01494">
    <property type="entry name" value="ATPase_P-type"/>
    <property type="match status" value="1"/>
</dbReference>
<dbReference type="InterPro" id="IPR027256">
    <property type="entry name" value="P-typ_ATPase_IB"/>
</dbReference>
<dbReference type="InterPro" id="IPR044492">
    <property type="entry name" value="P_typ_ATPase_HD_dom"/>
</dbReference>
<keyword evidence="9" id="KW-1003">Cell membrane</keyword>
<evidence type="ECO:0000256" key="6">
    <source>
        <dbReference type="ARBA" id="ARBA00023136"/>
    </source>
</evidence>
<protein>
    <recommendedName>
        <fullName evidence="7">P-type Zn(2+) transporter</fullName>
        <ecNumber evidence="7">7.2.2.12</ecNumber>
    </recommendedName>
</protein>
<evidence type="ECO:0000256" key="2">
    <source>
        <dbReference type="ARBA" id="ARBA00006024"/>
    </source>
</evidence>
<dbReference type="EMBL" id="CP001016">
    <property type="protein sequence ID" value="ACB96389.1"/>
    <property type="molecule type" value="Genomic_DNA"/>
</dbReference>
<dbReference type="Pfam" id="PF00122">
    <property type="entry name" value="E1-E2_ATPase"/>
    <property type="match status" value="1"/>
</dbReference>
<organism evidence="12 13">
    <name type="scientific">Beijerinckia indica subsp. indica (strain ATCC 9039 / DSM 1715 / NCIMB 8712)</name>
    <dbReference type="NCBI Taxonomy" id="395963"/>
    <lineage>
        <taxon>Bacteria</taxon>
        <taxon>Pseudomonadati</taxon>
        <taxon>Pseudomonadota</taxon>
        <taxon>Alphaproteobacteria</taxon>
        <taxon>Hyphomicrobiales</taxon>
        <taxon>Beijerinckiaceae</taxon>
        <taxon>Beijerinckia</taxon>
    </lineage>
</organism>
<evidence type="ECO:0000259" key="11">
    <source>
        <dbReference type="Pfam" id="PF00122"/>
    </source>
</evidence>
<comment type="similarity">
    <text evidence="2 9">Belongs to the cation transport ATPase (P-type) (TC 3.A.3) family. Type IB subfamily.</text>
</comment>
<keyword evidence="6 9" id="KW-0472">Membrane</keyword>
<dbReference type="PRINTS" id="PR00119">
    <property type="entry name" value="CATATPASE"/>
</dbReference>
<dbReference type="InterPro" id="IPR036412">
    <property type="entry name" value="HAD-like_sf"/>
</dbReference>
<dbReference type="PANTHER" id="PTHR48085:SF5">
    <property type="entry name" value="CADMIUM_ZINC-TRANSPORTING ATPASE HMA4-RELATED"/>
    <property type="match status" value="1"/>
</dbReference>
<feature type="compositionally biased region" description="Polar residues" evidence="10">
    <location>
        <begin position="21"/>
        <end position="32"/>
    </location>
</feature>
<gene>
    <name evidence="12" type="ordered locus">Bind_2820</name>
</gene>
<evidence type="ECO:0000313" key="13">
    <source>
        <dbReference type="Proteomes" id="UP000001695"/>
    </source>
</evidence>
<evidence type="ECO:0000256" key="1">
    <source>
        <dbReference type="ARBA" id="ARBA00004370"/>
    </source>
</evidence>
<feature type="transmembrane region" description="Helical" evidence="9">
    <location>
        <begin position="309"/>
        <end position="334"/>
    </location>
</feature>